<dbReference type="InterPro" id="IPR035987">
    <property type="entry name" value="Ribosomal_uS8_sf"/>
</dbReference>
<dbReference type="HAMAP" id="MF_01302_B">
    <property type="entry name" value="Ribosomal_uS8_B"/>
    <property type="match status" value="1"/>
</dbReference>
<dbReference type="SUPFAM" id="SSF56047">
    <property type="entry name" value="Ribosomal protein S8"/>
    <property type="match status" value="1"/>
</dbReference>
<evidence type="ECO:0000313" key="7">
    <source>
        <dbReference type="EMBL" id="WRP17728.1"/>
    </source>
</evidence>
<dbReference type="Pfam" id="PF00410">
    <property type="entry name" value="Ribosomal_S8"/>
    <property type="match status" value="1"/>
</dbReference>
<dbReference type="EMBL" id="CP141615">
    <property type="protein sequence ID" value="WRP17728.1"/>
    <property type="molecule type" value="Genomic_DNA"/>
</dbReference>
<dbReference type="NCBIfam" id="NF001109">
    <property type="entry name" value="PRK00136.1"/>
    <property type="match status" value="1"/>
</dbReference>
<evidence type="ECO:0000256" key="6">
    <source>
        <dbReference type="RuleBase" id="RU003660"/>
    </source>
</evidence>
<evidence type="ECO:0000313" key="8">
    <source>
        <dbReference type="Proteomes" id="UP001332192"/>
    </source>
</evidence>
<proteinExistence type="inferred from homology"/>
<comment type="subunit">
    <text evidence="5">Part of the 30S ribosomal subunit. Contacts proteins S5 and S12.</text>
</comment>
<dbReference type="InterPro" id="IPR000630">
    <property type="entry name" value="Ribosomal_uS8"/>
</dbReference>
<reference evidence="7 8" key="1">
    <citation type="journal article" date="2024" name="Front. Microbiol.">
        <title>Novel thermophilic genera Geochorda gen. nov. and Carboxydochorda gen. nov. from the deep terrestrial subsurface reveal the ecophysiological diversity in the class Limnochordia.</title>
        <authorList>
            <person name="Karnachuk O.V."/>
            <person name="Lukina A.P."/>
            <person name="Avakyan M.R."/>
            <person name="Kadnikov V.V."/>
            <person name="Begmatov S."/>
            <person name="Beletsky A.V."/>
            <person name="Vlasova K.G."/>
            <person name="Novikov A.A."/>
            <person name="Shcherbakova V.A."/>
            <person name="Mardanov A.V."/>
            <person name="Ravin N.V."/>
        </authorList>
    </citation>
    <scope>NUCLEOTIDE SEQUENCE [LARGE SCALE GENOMIC DNA]</scope>
    <source>
        <strain evidence="7 8">L945</strain>
    </source>
</reference>
<evidence type="ECO:0000256" key="4">
    <source>
        <dbReference type="ARBA" id="ARBA00035258"/>
    </source>
</evidence>
<keyword evidence="5" id="KW-0699">rRNA-binding</keyword>
<keyword evidence="2 5" id="KW-0689">Ribosomal protein</keyword>
<sequence length="133" mass="14710">MGMTDPIADMLTRLRNAARAGHETVDIPASKLKIEIARVLKEQGYIRDYKLANEDRPDRVLRISLKYGPDRRPAITGVRRISTPGRRVYAGKARLPRVMGGLGIAIVTTPRGVMTEKDARRSGVGGEVLCTVW</sequence>
<dbReference type="PANTHER" id="PTHR11758">
    <property type="entry name" value="40S RIBOSOMAL PROTEIN S15A"/>
    <property type="match status" value="1"/>
</dbReference>
<dbReference type="Proteomes" id="UP001332192">
    <property type="component" value="Chromosome"/>
</dbReference>
<keyword evidence="5" id="KW-0694">RNA-binding</keyword>
<evidence type="ECO:0000256" key="1">
    <source>
        <dbReference type="ARBA" id="ARBA00006471"/>
    </source>
</evidence>
<protein>
    <recommendedName>
        <fullName evidence="4 5">Small ribosomal subunit protein uS8</fullName>
    </recommendedName>
</protein>
<evidence type="ECO:0000256" key="2">
    <source>
        <dbReference type="ARBA" id="ARBA00022980"/>
    </source>
</evidence>
<accession>A0ABZ1C093</accession>
<dbReference type="InterPro" id="IPR047863">
    <property type="entry name" value="Ribosomal_uS8_CS"/>
</dbReference>
<dbReference type="RefSeq" id="WP_324716998.1">
    <property type="nucleotide sequence ID" value="NZ_CP141615.1"/>
</dbReference>
<dbReference type="GO" id="GO:0005840">
    <property type="term" value="C:ribosome"/>
    <property type="evidence" value="ECO:0007669"/>
    <property type="project" value="UniProtKB-KW"/>
</dbReference>
<comment type="similarity">
    <text evidence="1 5 6">Belongs to the universal ribosomal protein uS8 family.</text>
</comment>
<evidence type="ECO:0000256" key="5">
    <source>
        <dbReference type="HAMAP-Rule" id="MF_01302"/>
    </source>
</evidence>
<name>A0ABZ1C093_9FIRM</name>
<keyword evidence="8" id="KW-1185">Reference proteome</keyword>
<organism evidence="7 8">
    <name type="scientific">Carboxydichorda subterranea</name>
    <dbReference type="NCBI Taxonomy" id="3109565"/>
    <lineage>
        <taxon>Bacteria</taxon>
        <taxon>Bacillati</taxon>
        <taxon>Bacillota</taxon>
        <taxon>Limnochordia</taxon>
        <taxon>Limnochordales</taxon>
        <taxon>Geochordaceae</taxon>
        <taxon>Carboxydichorda</taxon>
    </lineage>
</organism>
<gene>
    <name evidence="5 7" type="primary">rpsH</name>
    <name evidence="7" type="ORF">U7230_01585</name>
</gene>
<dbReference type="PROSITE" id="PS00053">
    <property type="entry name" value="RIBOSOMAL_S8"/>
    <property type="match status" value="1"/>
</dbReference>
<dbReference type="Gene3D" id="3.30.1490.10">
    <property type="match status" value="1"/>
</dbReference>
<keyword evidence="3 5" id="KW-0687">Ribonucleoprotein</keyword>
<evidence type="ECO:0000256" key="3">
    <source>
        <dbReference type="ARBA" id="ARBA00023274"/>
    </source>
</evidence>
<dbReference type="Gene3D" id="3.30.1370.30">
    <property type="match status" value="1"/>
</dbReference>
<comment type="function">
    <text evidence="5">One of the primary rRNA binding proteins, it binds directly to 16S rRNA central domain where it helps coordinate assembly of the platform of the 30S subunit.</text>
</comment>